<evidence type="ECO:0000313" key="34">
    <source>
        <dbReference type="Proteomes" id="UP000502823"/>
    </source>
</evidence>
<dbReference type="FunFam" id="2.120.10.30:FF:000241">
    <property type="entry name" value="Low-density lipoprotein receptor-related protein 6"/>
    <property type="match status" value="1"/>
</dbReference>
<feature type="disulfide bond" evidence="30">
    <location>
        <begin position="1136"/>
        <end position="1154"/>
    </location>
</feature>
<dbReference type="GO" id="GO:0005789">
    <property type="term" value="C:endoplasmic reticulum membrane"/>
    <property type="evidence" value="ECO:0007669"/>
    <property type="project" value="UniProtKB-SubCell"/>
</dbReference>
<dbReference type="InterPro" id="IPR031778">
    <property type="entry name" value="Sortilin_N"/>
</dbReference>
<feature type="repeat" description="LDL-receptor class B" evidence="31">
    <location>
        <begin position="939"/>
        <end position="983"/>
    </location>
</feature>
<protein>
    <recommendedName>
        <fullName evidence="9">Sortilin-related receptor</fullName>
    </recommendedName>
    <alternativeName>
        <fullName evidence="27">Low-density lipoprotein receptor relative with 11 ligand-binding repeats</fullName>
    </alternativeName>
    <alternativeName>
        <fullName evidence="28">Sorting protein-related receptor containing LDLR class A repeats</fullName>
    </alternativeName>
</protein>
<dbReference type="SMART" id="SM00192">
    <property type="entry name" value="LDLa"/>
    <property type="match status" value="9"/>
</dbReference>
<evidence type="ECO:0000256" key="26">
    <source>
        <dbReference type="ARBA" id="ARBA00023329"/>
    </source>
</evidence>
<dbReference type="InterPro" id="IPR000033">
    <property type="entry name" value="LDLR_classB_rpt"/>
</dbReference>
<dbReference type="GO" id="GO:0006892">
    <property type="term" value="P:post-Golgi vesicle-mediated transport"/>
    <property type="evidence" value="ECO:0007669"/>
    <property type="project" value="TreeGrafter"/>
</dbReference>
<dbReference type="InterPro" id="IPR023415">
    <property type="entry name" value="LDLR_class-A_CS"/>
</dbReference>
<dbReference type="Gene3D" id="2.60.40.10">
    <property type="entry name" value="Immunoglobulins"/>
    <property type="match status" value="2"/>
</dbReference>
<feature type="disulfide bond" evidence="30">
    <location>
        <begin position="1374"/>
        <end position="1392"/>
    </location>
</feature>
<dbReference type="Pfam" id="PF15901">
    <property type="entry name" value="Sortilin_C"/>
    <property type="match status" value="1"/>
</dbReference>
<dbReference type="FunFam" id="3.30.60.270:FF:000002">
    <property type="entry name" value="Sortilin-related receptor isoform A"/>
    <property type="match status" value="1"/>
</dbReference>
<dbReference type="EMBL" id="BLKM01000725">
    <property type="protein sequence ID" value="GFG37795.1"/>
    <property type="molecule type" value="Genomic_DNA"/>
</dbReference>
<feature type="disulfide bond" evidence="30">
    <location>
        <begin position="1168"/>
        <end position="1180"/>
    </location>
</feature>
<dbReference type="SUPFAM" id="SSF110296">
    <property type="entry name" value="Oligoxyloglucan reducing end-specific cellobiohydrolase"/>
    <property type="match status" value="1"/>
</dbReference>
<evidence type="ECO:0000256" key="4">
    <source>
        <dbReference type="ARBA" id="ARBA00004251"/>
    </source>
</evidence>
<dbReference type="Pfam" id="PF15902">
    <property type="entry name" value="Sortilin-Vps10"/>
    <property type="match status" value="1"/>
</dbReference>
<dbReference type="Pfam" id="PF00041">
    <property type="entry name" value="fn3"/>
    <property type="match status" value="2"/>
</dbReference>
<dbReference type="InterPro" id="IPR031777">
    <property type="entry name" value="Sortilin_C"/>
</dbReference>
<dbReference type="PANTHER" id="PTHR12106:SF27">
    <property type="entry name" value="SORTILIN-RELATED RECEPTOR"/>
    <property type="match status" value="1"/>
</dbReference>
<dbReference type="InterPro" id="IPR036116">
    <property type="entry name" value="FN3_sf"/>
</dbReference>
<accession>A0A6L2Q4T0</accession>
<dbReference type="Gene3D" id="2.120.10.30">
    <property type="entry name" value="TolB, C-terminal domain"/>
    <property type="match status" value="1"/>
</dbReference>
<dbReference type="CDD" id="cd00063">
    <property type="entry name" value="FN3"/>
    <property type="match status" value="3"/>
</dbReference>
<evidence type="ECO:0000256" key="3">
    <source>
        <dbReference type="ARBA" id="ARBA00004212"/>
    </source>
</evidence>
<feature type="disulfide bond" evidence="30">
    <location>
        <begin position="1386"/>
        <end position="1401"/>
    </location>
</feature>
<dbReference type="SUPFAM" id="SSF49265">
    <property type="entry name" value="Fibronectin type III"/>
    <property type="match status" value="2"/>
</dbReference>
<dbReference type="GO" id="GO:0032585">
    <property type="term" value="C:multivesicular body membrane"/>
    <property type="evidence" value="ECO:0007669"/>
    <property type="project" value="UniProtKB-SubCell"/>
</dbReference>
<feature type="disulfide bond" evidence="30">
    <location>
        <begin position="1258"/>
        <end position="1276"/>
    </location>
</feature>
<keyword evidence="12" id="KW-0245">EGF-like domain</keyword>
<dbReference type="InterPro" id="IPR002172">
    <property type="entry name" value="LDrepeatLR_classA_rpt"/>
</dbReference>
<keyword evidence="21" id="KW-0333">Golgi apparatus</keyword>
<dbReference type="Pfam" id="PF00058">
    <property type="entry name" value="Ldl_recept_b"/>
    <property type="match status" value="2"/>
</dbReference>
<keyword evidence="18" id="KW-0967">Endosome</keyword>
<evidence type="ECO:0000256" key="25">
    <source>
        <dbReference type="ARBA" id="ARBA00023180"/>
    </source>
</evidence>
<comment type="caution">
    <text evidence="33">The sequence shown here is derived from an EMBL/GenBank/DDBJ whole genome shotgun (WGS) entry which is preliminary data.</text>
</comment>
<dbReference type="FunFam" id="4.10.400.10:FF:000034">
    <property type="entry name" value="Low-density lipoprotein receptor-related protein 2"/>
    <property type="match status" value="3"/>
</dbReference>
<feature type="disulfide bond" evidence="30">
    <location>
        <begin position="1251"/>
        <end position="1263"/>
    </location>
</feature>
<dbReference type="OrthoDB" id="443634at2759"/>
<evidence type="ECO:0000256" key="31">
    <source>
        <dbReference type="PROSITE-ProRule" id="PRU00461"/>
    </source>
</evidence>
<dbReference type="FunFam" id="4.10.400.10:FF:000045">
    <property type="entry name" value="Low-density lipoprotein receptor-related protein 2"/>
    <property type="match status" value="1"/>
</dbReference>
<keyword evidence="23 30" id="KW-1015">Disulfide bond</keyword>
<evidence type="ECO:0000256" key="16">
    <source>
        <dbReference type="ARBA" id="ARBA00022729"/>
    </source>
</evidence>
<keyword evidence="11" id="KW-1003">Cell membrane</keyword>
<evidence type="ECO:0000256" key="10">
    <source>
        <dbReference type="ARBA" id="ARBA00022448"/>
    </source>
</evidence>
<name>A0A6L2Q4T0_COPFO</name>
<dbReference type="InterPro" id="IPR036055">
    <property type="entry name" value="LDL_receptor-like_sf"/>
</dbReference>
<dbReference type="Gene3D" id="2.130.10.10">
    <property type="entry name" value="YVTN repeat-like/Quinoprotein amine dehydrogenase"/>
    <property type="match status" value="2"/>
</dbReference>
<dbReference type="InterPro" id="IPR003961">
    <property type="entry name" value="FN3_dom"/>
</dbReference>
<dbReference type="PRINTS" id="PR00261">
    <property type="entry name" value="LDLRECEPTOR"/>
</dbReference>
<dbReference type="GO" id="GO:0031904">
    <property type="term" value="C:endosome lumen"/>
    <property type="evidence" value="ECO:0007669"/>
    <property type="project" value="UniProtKB-SubCell"/>
</dbReference>
<dbReference type="InterPro" id="IPR006581">
    <property type="entry name" value="VPS10"/>
</dbReference>
<dbReference type="SMART" id="SM00135">
    <property type="entry name" value="LY"/>
    <property type="match status" value="5"/>
</dbReference>
<feature type="disulfide bond" evidence="30">
    <location>
        <begin position="1319"/>
        <end position="1337"/>
    </location>
</feature>
<evidence type="ECO:0000256" key="27">
    <source>
        <dbReference type="ARBA" id="ARBA00029896"/>
    </source>
</evidence>
<keyword evidence="26" id="KW-0968">Cytoplasmic vesicle</keyword>
<reference evidence="34" key="1">
    <citation type="submission" date="2020-01" db="EMBL/GenBank/DDBJ databases">
        <title>Draft genome sequence of the Termite Coptotermes fromosanus.</title>
        <authorList>
            <person name="Itakura S."/>
            <person name="Yosikawa Y."/>
            <person name="Umezawa K."/>
        </authorList>
    </citation>
    <scope>NUCLEOTIDE SEQUENCE [LARGE SCALE GENOMIC DNA]</scope>
</reference>
<comment type="subcellular location">
    <subcellularLocation>
        <location evidence="4">Cell membrane</location>
        <topology evidence="4">Single-pass type I membrane protein</topology>
    </subcellularLocation>
    <subcellularLocation>
        <location evidence="3">Cytoplasmic vesicle</location>
        <location evidence="3">Secretory vesicle membrane</location>
        <topology evidence="3">Single-pass type I membrane protein</topology>
    </subcellularLocation>
    <subcellularLocation>
        <location evidence="2">Early endosome membrane</location>
        <topology evidence="2">Single-pass type I membrane protein</topology>
    </subcellularLocation>
    <subcellularLocation>
        <location evidence="1">Endoplasmic reticulum membrane</location>
        <topology evidence="1">Single-pass type I membrane protein</topology>
    </subcellularLocation>
    <subcellularLocation>
        <location evidence="29">Endosome lumen</location>
    </subcellularLocation>
    <subcellularLocation>
        <location evidence="7">Endosome</location>
        <location evidence="7">Multivesicular body membrane</location>
        <topology evidence="7">Single-pass type I membrane protein</topology>
    </subcellularLocation>
    <subcellularLocation>
        <location evidence="5">Golgi apparatus</location>
        <location evidence="5">trans-Golgi network membrane</location>
        <topology evidence="5">Single-pass type I membrane protein</topology>
    </subcellularLocation>
    <subcellularLocation>
        <location evidence="6">Recycling endosome membrane</location>
        <topology evidence="6">Single-pass type I membrane protein</topology>
    </subcellularLocation>
</comment>
<dbReference type="SUPFAM" id="SSF57424">
    <property type="entry name" value="LDL receptor-like module"/>
    <property type="match status" value="9"/>
</dbReference>
<evidence type="ECO:0000256" key="29">
    <source>
        <dbReference type="ARBA" id="ARBA00046273"/>
    </source>
</evidence>
<dbReference type="PROSITE" id="PS50068">
    <property type="entry name" value="LDLRA_2"/>
    <property type="match status" value="9"/>
</dbReference>
<feature type="disulfide bond" evidence="30">
    <location>
        <begin position="1312"/>
        <end position="1324"/>
    </location>
</feature>
<evidence type="ECO:0000256" key="20">
    <source>
        <dbReference type="ARBA" id="ARBA00022989"/>
    </source>
</evidence>
<dbReference type="SMART" id="SM00181">
    <property type="entry name" value="EGF"/>
    <property type="match status" value="3"/>
</dbReference>
<feature type="disulfide bond" evidence="30">
    <location>
        <begin position="1187"/>
        <end position="1202"/>
    </location>
</feature>
<dbReference type="PROSITE" id="PS01209">
    <property type="entry name" value="LDLRA_1"/>
    <property type="match status" value="5"/>
</dbReference>
<evidence type="ECO:0000256" key="30">
    <source>
        <dbReference type="PROSITE-ProRule" id="PRU00124"/>
    </source>
</evidence>
<evidence type="ECO:0000256" key="7">
    <source>
        <dbReference type="ARBA" id="ARBA00004545"/>
    </source>
</evidence>
<evidence type="ECO:0000256" key="23">
    <source>
        <dbReference type="ARBA" id="ARBA00023157"/>
    </source>
</evidence>
<evidence type="ECO:0000313" key="33">
    <source>
        <dbReference type="EMBL" id="GFG37795.1"/>
    </source>
</evidence>
<dbReference type="GO" id="GO:0055038">
    <property type="term" value="C:recycling endosome membrane"/>
    <property type="evidence" value="ECO:0007669"/>
    <property type="project" value="UniProtKB-SubCell"/>
</dbReference>
<dbReference type="Gene3D" id="3.30.60.270">
    <property type="match status" value="1"/>
</dbReference>
<keyword evidence="10" id="KW-0813">Transport</keyword>
<dbReference type="Pfam" id="PF00057">
    <property type="entry name" value="Ldl_recept_a"/>
    <property type="match status" value="9"/>
</dbReference>
<dbReference type="Gene3D" id="4.10.400.10">
    <property type="entry name" value="Low-density Lipoprotein Receptor"/>
    <property type="match status" value="9"/>
</dbReference>
<keyword evidence="22" id="KW-0472">Membrane</keyword>
<dbReference type="Gene3D" id="2.10.70.80">
    <property type="match status" value="1"/>
</dbReference>
<dbReference type="PROSITE" id="PS51120">
    <property type="entry name" value="LDLRB"/>
    <property type="match status" value="3"/>
</dbReference>
<evidence type="ECO:0000256" key="6">
    <source>
        <dbReference type="ARBA" id="ARBA00004480"/>
    </source>
</evidence>
<evidence type="ECO:0000256" key="9">
    <source>
        <dbReference type="ARBA" id="ARBA00013467"/>
    </source>
</evidence>
<dbReference type="InterPro" id="IPR011042">
    <property type="entry name" value="6-blade_b-propeller_TolB-like"/>
</dbReference>
<dbReference type="CDD" id="cd00112">
    <property type="entry name" value="LDLa"/>
    <property type="match status" value="8"/>
</dbReference>
<evidence type="ECO:0000256" key="12">
    <source>
        <dbReference type="ARBA" id="ARBA00022536"/>
    </source>
</evidence>
<evidence type="ECO:0000256" key="21">
    <source>
        <dbReference type="ARBA" id="ARBA00023034"/>
    </source>
</evidence>
<evidence type="ECO:0000256" key="11">
    <source>
        <dbReference type="ARBA" id="ARBA00022475"/>
    </source>
</evidence>
<feature type="repeat" description="LDL-receptor class B" evidence="31">
    <location>
        <begin position="893"/>
        <end position="938"/>
    </location>
</feature>
<dbReference type="GO" id="GO:0005794">
    <property type="term" value="C:Golgi apparatus"/>
    <property type="evidence" value="ECO:0007669"/>
    <property type="project" value="UniProtKB-SubCell"/>
</dbReference>
<feature type="disulfide bond" evidence="30">
    <location>
        <begin position="1331"/>
        <end position="1346"/>
    </location>
</feature>
<evidence type="ECO:0000256" key="17">
    <source>
        <dbReference type="ARBA" id="ARBA00022737"/>
    </source>
</evidence>
<evidence type="ECO:0000256" key="13">
    <source>
        <dbReference type="ARBA" id="ARBA00022553"/>
    </source>
</evidence>
<feature type="domain" description="Fibronectin type-III" evidence="32">
    <location>
        <begin position="1595"/>
        <end position="1686"/>
    </location>
</feature>
<evidence type="ECO:0000256" key="8">
    <source>
        <dbReference type="ARBA" id="ARBA00007041"/>
    </source>
</evidence>
<keyword evidence="15" id="KW-0812">Transmembrane</keyword>
<evidence type="ECO:0000256" key="19">
    <source>
        <dbReference type="ARBA" id="ARBA00022824"/>
    </source>
</evidence>
<proteinExistence type="inferred from homology"/>
<dbReference type="GO" id="GO:0005886">
    <property type="term" value="C:plasma membrane"/>
    <property type="evidence" value="ECO:0007669"/>
    <property type="project" value="UniProtKB-SubCell"/>
</dbReference>
<dbReference type="GO" id="GO:0031901">
    <property type="term" value="C:early endosome membrane"/>
    <property type="evidence" value="ECO:0007669"/>
    <property type="project" value="UniProtKB-SubCell"/>
</dbReference>
<dbReference type="GO" id="GO:0006897">
    <property type="term" value="P:endocytosis"/>
    <property type="evidence" value="ECO:0007669"/>
    <property type="project" value="UniProtKB-KW"/>
</dbReference>
<feature type="disulfide bond" evidence="30">
    <location>
        <begin position="1427"/>
        <end position="1442"/>
    </location>
</feature>
<comment type="caution">
    <text evidence="30">Lacks conserved residue(s) required for the propagation of feature annotation.</text>
</comment>
<dbReference type="InParanoid" id="A0A6L2Q4T0"/>
<feature type="disulfide bond" evidence="30">
    <location>
        <begin position="1109"/>
        <end position="1124"/>
    </location>
</feature>
<keyword evidence="19" id="KW-0256">Endoplasmic reticulum</keyword>
<feature type="disulfide bond" evidence="30">
    <location>
        <begin position="1367"/>
        <end position="1379"/>
    </location>
</feature>
<keyword evidence="34" id="KW-1185">Reference proteome</keyword>
<feature type="disulfide bond" evidence="30">
    <location>
        <begin position="1129"/>
        <end position="1141"/>
    </location>
</feature>
<feature type="disulfide bond" evidence="30">
    <location>
        <begin position="1090"/>
        <end position="1102"/>
    </location>
</feature>
<keyword evidence="16" id="KW-0732">Signal</keyword>
<keyword evidence="20" id="KW-1133">Transmembrane helix</keyword>
<evidence type="ECO:0000256" key="24">
    <source>
        <dbReference type="ARBA" id="ARBA00023170"/>
    </source>
</evidence>
<sequence>MREINIAGRQTRNKDLECEKGSTKYEICAQSAKSLYVARRNENTNIHIFERSETQNSLSDSPGVWKSDVLTGHSLYKRSAAVESNITTNVFPLNDSHQQLMVHWAGEGSDVIICLARDSPRSGAAPSIRPSSVYISYDYGNKFENKTEQFRLQGKGFPYALLEKFFIHPKYNSHCVFTDPQNQVIFVTKNFGRNITRFNVNFSPSEVSFHEDEPLTFLVYDKVSPAKELWITRDYGQTFSVVQEYVKSFYWSSSDSDGQPRLLYVERVEPSGTSTVLASATMYEGRNYTVLIRGVDSFQVQDDFMFATKKTSADNCDLYISYKRGNFMKAHFPSELNRQAYHVADVSDGQVMVVVNHTAMRTNLYVSQLKDPTGIHFALSLEQIFCYFPNSTWMGTWLSDVVDESFADLTKVQGLRGIYIASQIMLSPGLSRVGPEHISTLITFDRGGEWKRLEAPLFDDEGQQILCATASNCSLHLSQRFSQLYPVTRSVPILTSKAAPGIIIAMGTVGTSLKGHPGVFLSRDAGLTWRQVFRDYYFFNAGDHGGILVAVKYFKSHGETRELLYSTDEGESWHKHNFHVEDLRIYGLMTEPGENTTIFTMFGSATGQHQWLIVKVDLSKAFGYNCTDEDYKFWSPSSGNGTHMSCVLGRKETYQRRVPHSNCYNGRDYDRPIKMEVCECAVEDYDCDVGFKRTMSTGLCIRNETSGVKPYEVPPSCHPGEAYQRTKGYVKIAGDMCTVSNDDRFQPDKIPCPVAEEPEFLLVAQRDKISRISLDAENAIEPLPIFGIRNVIAIDFDMRNNCLYWADIINDSIGRLCLNGTGEQEILVEKELSSIEGMALDWISNVLYFVDGMRAKIEIIRTDINHEGRMRRTILGPDTLKKPRGIAVHPMKGYMFWTDWAPGDPSVNRADLDGSNIKRLFKKPVVEWPNGVTIDHIAERIYWVDAREDYIASADLDGRRFNKIIAHSDYVAHPFAVAVFKNTLYWDDWKQTAVFSADKDLGVGIIRIQSGLQGLMDLKVFAHGVQQGTNACSNHTKPVCTHLCLGKPGNQHVCLCPDGMELNRENGTCMCPGNKLPSVNGTCPEANSTCSSDYFACNNSLCIPKLWHCDGENDCVDGSDEVGCRRTTCEANMFTCKDGKCIPPYWRCDFDRDCRDGSDEEGCTHQECTGDQFRCGNGRCISQRWHCDGEDDCKDRSDENNCTSSRPPASCKPGEFQCVSSKQCIPNSWRCDGEHDCPDSSDEKKCKNKECEPWQFQCKNEHCIYLSWKCDGDDDCQDQNGRMGSDEENCTSTARSPIPPLPPVIVWPNNTCHTWMFLCTNKQCVPIWWKCDGVNDCGDGSDEIGCGRDSESSGSPSIPLSTTAATCSANHFRCYNGNCIQLSWVCDGASDCTHGEDEENCDTHRNCGHGMFMCPVDGSCVPINQVCDGLPQCPDGSDELACRPVSTPSTTSCLPGYFQCDMNQCFPLAKMCDQHQDCYDGYDENSCNSTTKFYQVTQMGVDDHGTNSSALHLYWWIRNFSEPLEFLPSYAEVFNEKSVSWANTTWIDHYEYLFSNLKPYTVYNLTVYVRAKNQKEVYPPVKYVTARTGEGVPSPPWNVTAMQLNAHQVLVSWQAPRSPNGTIVSYVIFQTPPVPPVQKLQIGSKTSFIMVSDYEADINYSFWVVARNGAHESDSSSVAVVSFNGDAVIEAVEGLVVEHKDNRSVSLTWKKVDQADGYYVIPKSMPRYPNLGKSTTETNKITVTNLAPGTTYIMQVLAYKKMFTGQPASITVKTDGKPLPQVSGL</sequence>
<dbReference type="InterPro" id="IPR013783">
    <property type="entry name" value="Ig-like_fold"/>
</dbReference>
<feature type="domain" description="Fibronectin type-III" evidence="32">
    <location>
        <begin position="1691"/>
        <end position="1778"/>
    </location>
</feature>
<comment type="similarity">
    <text evidence="8">Belongs to the VPS10-related sortilin family. SORL1 subfamily.</text>
</comment>
<dbReference type="InterPro" id="IPR000742">
    <property type="entry name" value="EGF"/>
</dbReference>
<dbReference type="SUPFAM" id="SSF63825">
    <property type="entry name" value="YWTD domain"/>
    <property type="match status" value="1"/>
</dbReference>
<dbReference type="Proteomes" id="UP000502823">
    <property type="component" value="Unassembled WGS sequence"/>
</dbReference>
<evidence type="ECO:0000256" key="5">
    <source>
        <dbReference type="ARBA" id="ARBA00004393"/>
    </source>
</evidence>
<keyword evidence="25" id="KW-0325">Glycoprotein</keyword>
<evidence type="ECO:0000256" key="18">
    <source>
        <dbReference type="ARBA" id="ARBA00022753"/>
    </source>
</evidence>
<keyword evidence="14" id="KW-0254">Endocytosis</keyword>
<keyword evidence="24" id="KW-0675">Receptor</keyword>
<dbReference type="PROSITE" id="PS50853">
    <property type="entry name" value="FN3"/>
    <property type="match status" value="2"/>
</dbReference>
<keyword evidence="13" id="KW-0597">Phosphoprotein</keyword>
<keyword evidence="17" id="KW-0677">Repeat</keyword>
<evidence type="ECO:0000256" key="14">
    <source>
        <dbReference type="ARBA" id="ARBA00022583"/>
    </source>
</evidence>
<dbReference type="InterPro" id="IPR015943">
    <property type="entry name" value="WD40/YVTN_repeat-like_dom_sf"/>
</dbReference>
<evidence type="ECO:0000256" key="15">
    <source>
        <dbReference type="ARBA" id="ARBA00022692"/>
    </source>
</evidence>
<dbReference type="SMART" id="SM00602">
    <property type="entry name" value="VPS10"/>
    <property type="match status" value="1"/>
</dbReference>
<dbReference type="GO" id="GO:0030658">
    <property type="term" value="C:transport vesicle membrane"/>
    <property type="evidence" value="ECO:0007669"/>
    <property type="project" value="UniProtKB-SubCell"/>
</dbReference>
<feature type="disulfide bond" evidence="30">
    <location>
        <begin position="1453"/>
        <end position="1465"/>
    </location>
</feature>
<feature type="disulfide bond" evidence="30">
    <location>
        <begin position="1148"/>
        <end position="1163"/>
    </location>
</feature>
<feature type="disulfide bond" evidence="30">
    <location>
        <begin position="1472"/>
        <end position="1487"/>
    </location>
</feature>
<evidence type="ECO:0000256" key="2">
    <source>
        <dbReference type="ARBA" id="ARBA00004158"/>
    </source>
</evidence>
<dbReference type="SMART" id="SM00060">
    <property type="entry name" value="FN3"/>
    <property type="match status" value="2"/>
</dbReference>
<evidence type="ECO:0000256" key="1">
    <source>
        <dbReference type="ARBA" id="ARBA00004115"/>
    </source>
</evidence>
<feature type="disulfide bond" evidence="30">
    <location>
        <begin position="1460"/>
        <end position="1478"/>
    </location>
</feature>
<dbReference type="FunFam" id="4.10.400.10:FF:000002">
    <property type="entry name" value="Low-density lipoprotein receptor-related protein 1"/>
    <property type="match status" value="1"/>
</dbReference>
<gene>
    <name evidence="33" type="ORF">Cfor_11613</name>
</gene>
<feature type="disulfide bond" evidence="30">
    <location>
        <begin position="1175"/>
        <end position="1193"/>
    </location>
</feature>
<dbReference type="InterPro" id="IPR050310">
    <property type="entry name" value="VPS10-sortilin"/>
</dbReference>
<evidence type="ECO:0000256" key="28">
    <source>
        <dbReference type="ARBA" id="ARBA00032450"/>
    </source>
</evidence>
<organism evidence="33 34">
    <name type="scientific">Coptotermes formosanus</name>
    <name type="common">Formosan subterranean termite</name>
    <dbReference type="NCBI Taxonomy" id="36987"/>
    <lineage>
        <taxon>Eukaryota</taxon>
        <taxon>Metazoa</taxon>
        <taxon>Ecdysozoa</taxon>
        <taxon>Arthropoda</taxon>
        <taxon>Hexapoda</taxon>
        <taxon>Insecta</taxon>
        <taxon>Pterygota</taxon>
        <taxon>Neoptera</taxon>
        <taxon>Polyneoptera</taxon>
        <taxon>Dictyoptera</taxon>
        <taxon>Blattodea</taxon>
        <taxon>Blattoidea</taxon>
        <taxon>Termitoidae</taxon>
        <taxon>Rhinotermitidae</taxon>
        <taxon>Coptotermes</taxon>
    </lineage>
</organism>
<evidence type="ECO:0000256" key="22">
    <source>
        <dbReference type="ARBA" id="ARBA00023136"/>
    </source>
</evidence>
<dbReference type="PANTHER" id="PTHR12106">
    <property type="entry name" value="SORTILIN RELATED"/>
    <property type="match status" value="1"/>
</dbReference>
<feature type="disulfide bond" evidence="30">
    <location>
        <begin position="1231"/>
        <end position="1246"/>
    </location>
</feature>
<evidence type="ECO:0000259" key="32">
    <source>
        <dbReference type="PROSITE" id="PS50853"/>
    </source>
</evidence>
<feature type="non-terminal residue" evidence="33">
    <location>
        <position position="1785"/>
    </location>
</feature>
<feature type="disulfide bond" evidence="30">
    <location>
        <begin position="1097"/>
        <end position="1115"/>
    </location>
</feature>
<feature type="repeat" description="LDL-receptor class B" evidence="31">
    <location>
        <begin position="801"/>
        <end position="844"/>
    </location>
</feature>